<dbReference type="PIRSF" id="PIRSF000337">
    <property type="entry name" value="NTA_MOA"/>
    <property type="match status" value="1"/>
</dbReference>
<sequence length="455" mass="49515">MKLFAFNFNGPAHLSSGLWRHPLDRGHEYKTLSYWLEYAKMLENACFDGIFFADNVGYHDLYQGSVDGALKDAAQIPANDPAYLIPAMAAVTKHLGFGITSSTAYDHPYQTARKFATLDHLTGGRIGWNVVTSYAASAARNIGNGAELPGHAERYARAEEFIAVILKLLEGSWEDGCALVDKTNGVYIDPAKVHEIKHQGTHFTVPGIFLCEPSPQRTPVIFQAGGSSQGVAMAAASAEAVFLNSVSKAGLKKQVDALHEKAAALGRNPAHVATVQLVTVIVAATDAQAQERYEHYQSLVDYEGAMARYSGWAGLDMSTFDPDVPFKHVQTKAGQLMVDMFSKMDPDKEWTPRDIAHYLGVGGTGPVIVGGPAKVAEELQSWVDDTGISGFNLAHGVEFEDMKNFVQYAVPELQNRGLMRTQYDGSTLRESLFGKGRARLPDDHPGAAYRNAFKG</sequence>
<evidence type="ECO:0000256" key="5">
    <source>
        <dbReference type="ARBA" id="ARBA00033748"/>
    </source>
</evidence>
<feature type="binding site" evidence="6">
    <location>
        <position position="100"/>
    </location>
    <ligand>
        <name>FMN</name>
        <dbReference type="ChEBI" id="CHEBI:58210"/>
    </ligand>
</feature>
<evidence type="ECO:0000256" key="6">
    <source>
        <dbReference type="PIRSR" id="PIRSR000337-1"/>
    </source>
</evidence>
<dbReference type="InterPro" id="IPR011251">
    <property type="entry name" value="Luciferase-like_dom"/>
</dbReference>
<evidence type="ECO:0000259" key="7">
    <source>
        <dbReference type="Pfam" id="PF00296"/>
    </source>
</evidence>
<dbReference type="EMBL" id="LSZO01000112">
    <property type="protein sequence ID" value="KXU38588.1"/>
    <property type="molecule type" value="Genomic_DNA"/>
</dbReference>
<keyword evidence="3" id="KW-0560">Oxidoreductase</keyword>
<keyword evidence="1 6" id="KW-0285">Flavoprotein</keyword>
<feature type="binding site" evidence="6">
    <location>
        <position position="151"/>
    </location>
    <ligand>
        <name>FMN</name>
        <dbReference type="ChEBI" id="CHEBI:58210"/>
    </ligand>
</feature>
<dbReference type="AlphaFoldDB" id="A0A139SVI2"/>
<dbReference type="PANTHER" id="PTHR30011">
    <property type="entry name" value="ALKANESULFONATE MONOOXYGENASE-RELATED"/>
    <property type="match status" value="1"/>
</dbReference>
<dbReference type="GO" id="GO:0016705">
    <property type="term" value="F:oxidoreductase activity, acting on paired donors, with incorporation or reduction of molecular oxygen"/>
    <property type="evidence" value="ECO:0007669"/>
    <property type="project" value="InterPro"/>
</dbReference>
<gene>
    <name evidence="8" type="ORF">AXE65_00020</name>
</gene>
<dbReference type="SUPFAM" id="SSF51679">
    <property type="entry name" value="Bacterial luciferase-like"/>
    <property type="match status" value="1"/>
</dbReference>
<name>A0A139SVI2_9GAMM</name>
<proteinExistence type="inferred from homology"/>
<organism evidence="8 9">
    <name type="scientific">Ventosimonas gracilis</name>
    <dbReference type="NCBI Taxonomy" id="1680762"/>
    <lineage>
        <taxon>Bacteria</taxon>
        <taxon>Pseudomonadati</taxon>
        <taxon>Pseudomonadota</taxon>
        <taxon>Gammaproteobacteria</taxon>
        <taxon>Pseudomonadales</taxon>
        <taxon>Ventosimonadaceae</taxon>
        <taxon>Ventosimonas</taxon>
    </lineage>
</organism>
<evidence type="ECO:0000313" key="8">
    <source>
        <dbReference type="EMBL" id="KXU38588.1"/>
    </source>
</evidence>
<dbReference type="InterPro" id="IPR051260">
    <property type="entry name" value="Diverse_substr_monoxygenases"/>
</dbReference>
<protein>
    <submittedName>
        <fullName evidence="8">5,10-methylene tetrahydromethanopterin reductase</fullName>
    </submittedName>
</protein>
<dbReference type="InterPro" id="IPR016215">
    <property type="entry name" value="NTA_MOA"/>
</dbReference>
<feature type="binding site" evidence="6">
    <location>
        <position position="54"/>
    </location>
    <ligand>
        <name>FMN</name>
        <dbReference type="ChEBI" id="CHEBI:58210"/>
    </ligand>
</feature>
<feature type="domain" description="Luciferase-like" evidence="7">
    <location>
        <begin position="21"/>
        <end position="387"/>
    </location>
</feature>
<dbReference type="InterPro" id="IPR036661">
    <property type="entry name" value="Luciferase-like_sf"/>
</dbReference>
<dbReference type="NCBIfam" id="TIGR03860">
    <property type="entry name" value="FMN_nitrolo"/>
    <property type="match status" value="1"/>
</dbReference>
<feature type="binding site" evidence="6">
    <location>
        <position position="227"/>
    </location>
    <ligand>
        <name>FMN</name>
        <dbReference type="ChEBI" id="CHEBI:58210"/>
    </ligand>
</feature>
<comment type="similarity">
    <text evidence="5">Belongs to the NtaA/SnaA/DszA monooxygenase family.</text>
</comment>
<dbReference type="Pfam" id="PF00296">
    <property type="entry name" value="Bac_luciferase"/>
    <property type="match status" value="1"/>
</dbReference>
<evidence type="ECO:0000313" key="9">
    <source>
        <dbReference type="Proteomes" id="UP000072660"/>
    </source>
</evidence>
<evidence type="ECO:0000256" key="1">
    <source>
        <dbReference type="ARBA" id="ARBA00022630"/>
    </source>
</evidence>
<evidence type="ECO:0000256" key="3">
    <source>
        <dbReference type="ARBA" id="ARBA00023002"/>
    </source>
</evidence>
<keyword evidence="4" id="KW-0503">Monooxygenase</keyword>
<keyword evidence="9" id="KW-1185">Reference proteome</keyword>
<dbReference type="Gene3D" id="3.20.20.30">
    <property type="entry name" value="Luciferase-like domain"/>
    <property type="match status" value="1"/>
</dbReference>
<accession>A0A139SVI2</accession>
<dbReference type="GO" id="GO:0004497">
    <property type="term" value="F:monooxygenase activity"/>
    <property type="evidence" value="ECO:0007669"/>
    <property type="project" value="UniProtKB-KW"/>
</dbReference>
<dbReference type="OrthoDB" id="6133319at2"/>
<evidence type="ECO:0000256" key="2">
    <source>
        <dbReference type="ARBA" id="ARBA00022643"/>
    </source>
</evidence>
<feature type="binding site" evidence="6">
    <location>
        <position position="155"/>
    </location>
    <ligand>
        <name>FMN</name>
        <dbReference type="ChEBI" id="CHEBI:58210"/>
    </ligand>
</feature>
<dbReference type="PANTHER" id="PTHR30011:SF16">
    <property type="entry name" value="C2H2 FINGER DOMAIN TRANSCRIPTION FACTOR (EUROFUNG)-RELATED"/>
    <property type="match status" value="1"/>
</dbReference>
<reference evidence="8 9" key="1">
    <citation type="submission" date="2016-02" db="EMBL/GenBank/DDBJ databases">
        <authorList>
            <person name="Wen L."/>
            <person name="He K."/>
            <person name="Yang H."/>
        </authorList>
    </citation>
    <scope>NUCLEOTIDE SEQUENCE [LARGE SCALE GENOMIC DNA]</scope>
    <source>
        <strain evidence="8 9">CV58</strain>
    </source>
</reference>
<dbReference type="Proteomes" id="UP000072660">
    <property type="component" value="Unassembled WGS sequence"/>
</dbReference>
<evidence type="ECO:0000256" key="4">
    <source>
        <dbReference type="ARBA" id="ARBA00023033"/>
    </source>
</evidence>
<dbReference type="RefSeq" id="WP_068388902.1">
    <property type="nucleotide sequence ID" value="NZ_LSZO01000112.1"/>
</dbReference>
<keyword evidence="2 6" id="KW-0288">FMN</keyword>
<comment type="caution">
    <text evidence="8">The sequence shown here is derived from an EMBL/GenBank/DDBJ whole genome shotgun (WGS) entry which is preliminary data.</text>
</comment>